<organism evidence="1 2">
    <name type="scientific">Streptomyces glomeratus</name>
    <dbReference type="NCBI Taxonomy" id="284452"/>
    <lineage>
        <taxon>Bacteria</taxon>
        <taxon>Bacillati</taxon>
        <taxon>Actinomycetota</taxon>
        <taxon>Actinomycetes</taxon>
        <taxon>Kitasatosporales</taxon>
        <taxon>Streptomycetaceae</taxon>
        <taxon>Streptomyces</taxon>
    </lineage>
</organism>
<evidence type="ECO:0000313" key="2">
    <source>
        <dbReference type="Proteomes" id="UP001501532"/>
    </source>
</evidence>
<dbReference type="InterPro" id="IPR036291">
    <property type="entry name" value="NAD(P)-bd_dom_sf"/>
</dbReference>
<protein>
    <submittedName>
        <fullName evidence="1">SDR family NAD(P)-dependent oxidoreductase</fullName>
    </submittedName>
</protein>
<evidence type="ECO:0000313" key="1">
    <source>
        <dbReference type="EMBL" id="GAA3039182.1"/>
    </source>
</evidence>
<dbReference type="InterPro" id="IPR002347">
    <property type="entry name" value="SDR_fam"/>
</dbReference>
<dbReference type="EMBL" id="BAAAUF010000017">
    <property type="protein sequence ID" value="GAA3039182.1"/>
    <property type="molecule type" value="Genomic_DNA"/>
</dbReference>
<proteinExistence type="predicted"/>
<sequence>MEEAEDRTMTTIAIVGAGFGLGAAVARRFGREGHDVALVARDRARLDALAAELAEEGVRARGFTADVRDRKTLAAALDAAATALGPVEVLQYSPLPPPDFMRPVLETGPEDLLGPVEFSVYGPVTAVRHVLPGMRALGRGTVLFVNGGTAAVPHPDRAGTSIAFAAESAYGHLLHDVLAADGIHVAQLVVPGAIIPGHPRKDPAVLADALWDLHRERHGFRRYADDLDA</sequence>
<name>A0ABP6LEG2_9ACTN</name>
<dbReference type="Proteomes" id="UP001501532">
    <property type="component" value="Unassembled WGS sequence"/>
</dbReference>
<comment type="caution">
    <text evidence="1">The sequence shown here is derived from an EMBL/GenBank/DDBJ whole genome shotgun (WGS) entry which is preliminary data.</text>
</comment>
<dbReference type="PANTHER" id="PTHR43431:SF7">
    <property type="entry name" value="OXIDOREDUCTASE, SHORT CHAIN DEHYDROGENASE_REDUCTASE FAMILY (AFU_ORTHOLOGUE AFUA_5G14000)"/>
    <property type="match status" value="1"/>
</dbReference>
<gene>
    <name evidence="1" type="ORF">GCM10010448_22010</name>
</gene>
<dbReference type="PANTHER" id="PTHR43431">
    <property type="entry name" value="OXIDOREDUCTASE, SHORT CHAIN DEHYDROGENASE/REDUCTASE FAMILY (AFU_ORTHOLOGUE AFUA_5G14000)"/>
    <property type="match status" value="1"/>
</dbReference>
<dbReference type="Gene3D" id="3.40.50.720">
    <property type="entry name" value="NAD(P)-binding Rossmann-like Domain"/>
    <property type="match status" value="1"/>
</dbReference>
<reference evidence="2" key="1">
    <citation type="journal article" date="2019" name="Int. J. Syst. Evol. Microbiol.">
        <title>The Global Catalogue of Microorganisms (GCM) 10K type strain sequencing project: providing services to taxonomists for standard genome sequencing and annotation.</title>
        <authorList>
            <consortium name="The Broad Institute Genomics Platform"/>
            <consortium name="The Broad Institute Genome Sequencing Center for Infectious Disease"/>
            <person name="Wu L."/>
            <person name="Ma J."/>
        </authorList>
    </citation>
    <scope>NUCLEOTIDE SEQUENCE [LARGE SCALE GENOMIC DNA]</scope>
    <source>
        <strain evidence="2">JCM 9091</strain>
    </source>
</reference>
<dbReference type="Pfam" id="PF00106">
    <property type="entry name" value="adh_short"/>
    <property type="match status" value="1"/>
</dbReference>
<accession>A0ABP6LEG2</accession>
<dbReference type="SUPFAM" id="SSF51735">
    <property type="entry name" value="NAD(P)-binding Rossmann-fold domains"/>
    <property type="match status" value="1"/>
</dbReference>
<keyword evidence="2" id="KW-1185">Reference proteome</keyword>